<gene>
    <name evidence="1" type="ORF">L1987_74543</name>
</gene>
<organism evidence="1 2">
    <name type="scientific">Smallanthus sonchifolius</name>
    <dbReference type="NCBI Taxonomy" id="185202"/>
    <lineage>
        <taxon>Eukaryota</taxon>
        <taxon>Viridiplantae</taxon>
        <taxon>Streptophyta</taxon>
        <taxon>Embryophyta</taxon>
        <taxon>Tracheophyta</taxon>
        <taxon>Spermatophyta</taxon>
        <taxon>Magnoliopsida</taxon>
        <taxon>eudicotyledons</taxon>
        <taxon>Gunneridae</taxon>
        <taxon>Pentapetalae</taxon>
        <taxon>asterids</taxon>
        <taxon>campanulids</taxon>
        <taxon>Asterales</taxon>
        <taxon>Asteraceae</taxon>
        <taxon>Asteroideae</taxon>
        <taxon>Heliantheae alliance</taxon>
        <taxon>Millerieae</taxon>
        <taxon>Smallanthus</taxon>
    </lineage>
</organism>
<name>A0ACB9A413_9ASTR</name>
<reference evidence="1 2" key="2">
    <citation type="journal article" date="2022" name="Mol. Ecol. Resour.">
        <title>The genomes of chicory, endive, great burdock and yacon provide insights into Asteraceae paleo-polyploidization history and plant inulin production.</title>
        <authorList>
            <person name="Fan W."/>
            <person name="Wang S."/>
            <person name="Wang H."/>
            <person name="Wang A."/>
            <person name="Jiang F."/>
            <person name="Liu H."/>
            <person name="Zhao H."/>
            <person name="Xu D."/>
            <person name="Zhang Y."/>
        </authorList>
    </citation>
    <scope>NUCLEOTIDE SEQUENCE [LARGE SCALE GENOMIC DNA]</scope>
    <source>
        <strain evidence="2">cv. Yunnan</strain>
        <tissue evidence="1">Leaves</tissue>
    </source>
</reference>
<reference evidence="2" key="1">
    <citation type="journal article" date="2022" name="Mol. Ecol. Resour.">
        <title>The genomes of chicory, endive, great burdock and yacon provide insights into Asteraceae palaeo-polyploidization history and plant inulin production.</title>
        <authorList>
            <person name="Fan W."/>
            <person name="Wang S."/>
            <person name="Wang H."/>
            <person name="Wang A."/>
            <person name="Jiang F."/>
            <person name="Liu H."/>
            <person name="Zhao H."/>
            <person name="Xu D."/>
            <person name="Zhang Y."/>
        </authorList>
    </citation>
    <scope>NUCLEOTIDE SEQUENCE [LARGE SCALE GENOMIC DNA]</scope>
    <source>
        <strain evidence="2">cv. Yunnan</strain>
    </source>
</reference>
<protein>
    <submittedName>
        <fullName evidence="1">Uncharacterized protein</fullName>
    </submittedName>
</protein>
<keyword evidence="2" id="KW-1185">Reference proteome</keyword>
<dbReference type="EMBL" id="CM042042">
    <property type="protein sequence ID" value="KAI3704325.1"/>
    <property type="molecule type" value="Genomic_DNA"/>
</dbReference>
<evidence type="ECO:0000313" key="1">
    <source>
        <dbReference type="EMBL" id="KAI3704325.1"/>
    </source>
</evidence>
<evidence type="ECO:0000313" key="2">
    <source>
        <dbReference type="Proteomes" id="UP001056120"/>
    </source>
</evidence>
<dbReference type="Proteomes" id="UP001056120">
    <property type="component" value="Linkage Group LG25"/>
</dbReference>
<proteinExistence type="predicted"/>
<comment type="caution">
    <text evidence="1">The sequence shown here is derived from an EMBL/GenBank/DDBJ whole genome shotgun (WGS) entry which is preliminary data.</text>
</comment>
<accession>A0ACB9A413</accession>
<sequence length="184" mass="20921">MELPYSDLQKIMSLDIDRHNESESAKILIEALKLKGLSGYEMKKVVDEDPIEMIPIISWELLSKIEKFVITYQNGVQEYLSGDRIVTLVPTDLQALVNFPPKNESKDKLGEFVTKPFFGNEDELDSSDKDDDPIETEVPFAQSNVPISEWFVLSTVKLKLLTLLPMSSETEEGNKLIEKIRQSV</sequence>